<feature type="chain" id="PRO_5031102212" evidence="2">
    <location>
        <begin position="27"/>
        <end position="126"/>
    </location>
</feature>
<gene>
    <name evidence="3" type="ORF">TCMB3V08_LOCUS9277</name>
</gene>
<sequence>MGYKMGTLWPWLRIFVCFVYLRIKTTEKPEIEDFHGYTSEGKFPGETWDSGITPNSGGYHQEGQRPPGDLNRRSHHSVRQGDNNSPRYQINKKERTTTSHIDTLVGTTDTTTEVADIPTENWIEGS</sequence>
<evidence type="ECO:0000313" key="3">
    <source>
        <dbReference type="EMBL" id="CAD7576713.1"/>
    </source>
</evidence>
<feature type="signal peptide" evidence="2">
    <location>
        <begin position="1"/>
        <end position="26"/>
    </location>
</feature>
<evidence type="ECO:0000256" key="1">
    <source>
        <dbReference type="SAM" id="MobiDB-lite"/>
    </source>
</evidence>
<keyword evidence="2" id="KW-0732">Signal</keyword>
<dbReference type="AlphaFoldDB" id="A0A7R9PB66"/>
<proteinExistence type="predicted"/>
<feature type="compositionally biased region" description="Low complexity" evidence="1">
    <location>
        <begin position="102"/>
        <end position="112"/>
    </location>
</feature>
<organism evidence="3">
    <name type="scientific">Timema californicum</name>
    <name type="common">California timema</name>
    <name type="synonym">Walking stick</name>
    <dbReference type="NCBI Taxonomy" id="61474"/>
    <lineage>
        <taxon>Eukaryota</taxon>
        <taxon>Metazoa</taxon>
        <taxon>Ecdysozoa</taxon>
        <taxon>Arthropoda</taxon>
        <taxon>Hexapoda</taxon>
        <taxon>Insecta</taxon>
        <taxon>Pterygota</taxon>
        <taxon>Neoptera</taxon>
        <taxon>Polyneoptera</taxon>
        <taxon>Phasmatodea</taxon>
        <taxon>Timematodea</taxon>
        <taxon>Timematoidea</taxon>
        <taxon>Timematidae</taxon>
        <taxon>Timema</taxon>
    </lineage>
</organism>
<dbReference type="EMBL" id="OE184580">
    <property type="protein sequence ID" value="CAD7576713.1"/>
    <property type="molecule type" value="Genomic_DNA"/>
</dbReference>
<accession>A0A7R9PB66</accession>
<protein>
    <submittedName>
        <fullName evidence="3">(California timema) hypothetical protein</fullName>
    </submittedName>
</protein>
<feature type="region of interest" description="Disordered" evidence="1">
    <location>
        <begin position="35"/>
        <end position="112"/>
    </location>
</feature>
<reference evidence="3" key="1">
    <citation type="submission" date="2020-11" db="EMBL/GenBank/DDBJ databases">
        <authorList>
            <person name="Tran Van P."/>
        </authorList>
    </citation>
    <scope>NUCLEOTIDE SEQUENCE</scope>
</reference>
<name>A0A7R9PB66_TIMCA</name>
<evidence type="ECO:0000256" key="2">
    <source>
        <dbReference type="SAM" id="SignalP"/>
    </source>
</evidence>